<dbReference type="SUPFAM" id="SSF57938">
    <property type="entry name" value="DnaJ/Hsp40 cysteine-rich domain"/>
    <property type="match status" value="1"/>
</dbReference>
<sequence>MEVVMVILWKSETVELGKVHTGNENNVKNKVADAANKINASQNMSKNVDIVNKMVSDNNNNVDAKKNKNELDRNLCYTPASVNSVSDEIVIFDEELVMEGCSGMKVSIRHLGPSMIQQMQHPCNKCKGIGETINDKDRCTQCKGEKVMQEKKGLEVHVEKGMQNGQKITFPGEVDEAHTPSLTEALCGFQLILTHLNNRELLVKSQPGEVVKPGNYLSFLISVSMLFVFVSVVCIVILV</sequence>
<dbReference type="Pfam" id="PF00684">
    <property type="entry name" value="DnaJ_CXXCXGXG"/>
    <property type="match status" value="1"/>
</dbReference>
<evidence type="ECO:0000256" key="1">
    <source>
        <dbReference type="SAM" id="Phobius"/>
    </source>
</evidence>
<dbReference type="Gene3D" id="2.10.230.10">
    <property type="entry name" value="Heat shock protein DnaJ, cysteine-rich domain"/>
    <property type="match status" value="1"/>
</dbReference>
<gene>
    <name evidence="3" type="ORF">Tco_0840411</name>
</gene>
<reference evidence="3" key="2">
    <citation type="submission" date="2022-01" db="EMBL/GenBank/DDBJ databases">
        <authorList>
            <person name="Yamashiro T."/>
            <person name="Shiraishi A."/>
            <person name="Satake H."/>
            <person name="Nakayama K."/>
        </authorList>
    </citation>
    <scope>NUCLEOTIDE SEQUENCE</scope>
</reference>
<proteinExistence type="predicted"/>
<dbReference type="PANTHER" id="PTHR43888">
    <property type="entry name" value="DNAJ-LIKE-2, ISOFORM A-RELATED"/>
    <property type="match status" value="1"/>
</dbReference>
<dbReference type="CDD" id="cd10719">
    <property type="entry name" value="DnaJ_zf"/>
    <property type="match status" value="1"/>
</dbReference>
<dbReference type="InterPro" id="IPR044713">
    <property type="entry name" value="DNJA1/2-like"/>
</dbReference>
<dbReference type="Proteomes" id="UP001151760">
    <property type="component" value="Unassembled WGS sequence"/>
</dbReference>
<keyword evidence="1" id="KW-0812">Transmembrane</keyword>
<organism evidence="3 4">
    <name type="scientific">Tanacetum coccineum</name>
    <dbReference type="NCBI Taxonomy" id="301880"/>
    <lineage>
        <taxon>Eukaryota</taxon>
        <taxon>Viridiplantae</taxon>
        <taxon>Streptophyta</taxon>
        <taxon>Embryophyta</taxon>
        <taxon>Tracheophyta</taxon>
        <taxon>Spermatophyta</taxon>
        <taxon>Magnoliopsida</taxon>
        <taxon>eudicotyledons</taxon>
        <taxon>Gunneridae</taxon>
        <taxon>Pentapetalae</taxon>
        <taxon>asterids</taxon>
        <taxon>campanulids</taxon>
        <taxon>Asterales</taxon>
        <taxon>Asteraceae</taxon>
        <taxon>Asteroideae</taxon>
        <taxon>Anthemideae</taxon>
        <taxon>Anthemidinae</taxon>
        <taxon>Tanacetum</taxon>
    </lineage>
</organism>
<feature type="transmembrane region" description="Helical" evidence="1">
    <location>
        <begin position="216"/>
        <end position="238"/>
    </location>
</feature>
<dbReference type="Gene3D" id="2.60.260.20">
    <property type="entry name" value="Urease metallochaperone UreE, N-terminal domain"/>
    <property type="match status" value="1"/>
</dbReference>
<keyword evidence="1" id="KW-1133">Transmembrane helix</keyword>
<dbReference type="EMBL" id="BQNB010012627">
    <property type="protein sequence ID" value="GJT05949.1"/>
    <property type="molecule type" value="Genomic_DNA"/>
</dbReference>
<comment type="caution">
    <text evidence="3">The sequence shown here is derived from an EMBL/GenBank/DDBJ whole genome shotgun (WGS) entry which is preliminary data.</text>
</comment>
<evidence type="ECO:0000313" key="4">
    <source>
        <dbReference type="Proteomes" id="UP001151760"/>
    </source>
</evidence>
<keyword evidence="1" id="KW-0472">Membrane</keyword>
<protein>
    <submittedName>
        <fullName evidence="3">DnaJ protein</fullName>
    </submittedName>
</protein>
<name>A0ABQ5AYD6_9ASTR</name>
<reference evidence="3" key="1">
    <citation type="journal article" date="2022" name="Int. J. Mol. Sci.">
        <title>Draft Genome of Tanacetum Coccineum: Genomic Comparison of Closely Related Tanacetum-Family Plants.</title>
        <authorList>
            <person name="Yamashiro T."/>
            <person name="Shiraishi A."/>
            <person name="Nakayama K."/>
            <person name="Satake H."/>
        </authorList>
    </citation>
    <scope>NUCLEOTIDE SEQUENCE</scope>
</reference>
<dbReference type="InterPro" id="IPR036410">
    <property type="entry name" value="HSP_DnaJ_Cys-rich_dom_sf"/>
</dbReference>
<evidence type="ECO:0000259" key="2">
    <source>
        <dbReference type="Pfam" id="PF00684"/>
    </source>
</evidence>
<accession>A0ABQ5AYD6</accession>
<dbReference type="InterPro" id="IPR001305">
    <property type="entry name" value="HSP_DnaJ_Cys-rich_dom"/>
</dbReference>
<keyword evidence="4" id="KW-1185">Reference proteome</keyword>
<feature type="domain" description="CR-type" evidence="2">
    <location>
        <begin position="101"/>
        <end position="146"/>
    </location>
</feature>
<evidence type="ECO:0000313" key="3">
    <source>
        <dbReference type="EMBL" id="GJT05949.1"/>
    </source>
</evidence>